<gene>
    <name evidence="2" type="ORF">GCM10010151_36930</name>
</gene>
<evidence type="ECO:0000313" key="3">
    <source>
        <dbReference type="Proteomes" id="UP001501822"/>
    </source>
</evidence>
<evidence type="ECO:0000313" key="2">
    <source>
        <dbReference type="EMBL" id="GAA0343881.1"/>
    </source>
</evidence>
<dbReference type="Gene3D" id="3.40.50.880">
    <property type="match status" value="1"/>
</dbReference>
<evidence type="ECO:0000259" key="1">
    <source>
        <dbReference type="Pfam" id="PF01965"/>
    </source>
</evidence>
<dbReference type="InterPro" id="IPR029062">
    <property type="entry name" value="Class_I_gatase-like"/>
</dbReference>
<dbReference type="InterPro" id="IPR002818">
    <property type="entry name" value="DJ-1/PfpI"/>
</dbReference>
<proteinExistence type="predicted"/>
<dbReference type="SUPFAM" id="SSF52317">
    <property type="entry name" value="Class I glutamine amidotransferase-like"/>
    <property type="match status" value="1"/>
</dbReference>
<feature type="domain" description="DJ-1/PfpI" evidence="1">
    <location>
        <begin position="115"/>
        <end position="189"/>
    </location>
</feature>
<name>A0ABP3GG19_9ACTN</name>
<reference evidence="3" key="1">
    <citation type="journal article" date="2019" name="Int. J. Syst. Evol. Microbiol.">
        <title>The Global Catalogue of Microorganisms (GCM) 10K type strain sequencing project: providing services to taxonomists for standard genome sequencing and annotation.</title>
        <authorList>
            <consortium name="The Broad Institute Genomics Platform"/>
            <consortium name="The Broad Institute Genome Sequencing Center for Infectious Disease"/>
            <person name="Wu L."/>
            <person name="Ma J."/>
        </authorList>
    </citation>
    <scope>NUCLEOTIDE SEQUENCE [LARGE SCALE GENOMIC DNA]</scope>
    <source>
        <strain evidence="3">JCM 3146</strain>
    </source>
</reference>
<dbReference type="InterPro" id="IPR052158">
    <property type="entry name" value="INH-QAR"/>
</dbReference>
<dbReference type="EMBL" id="BAAABM010000029">
    <property type="protein sequence ID" value="GAA0343881.1"/>
    <property type="molecule type" value="Genomic_DNA"/>
</dbReference>
<dbReference type="Pfam" id="PF01965">
    <property type="entry name" value="DJ-1_PfpI"/>
    <property type="match status" value="1"/>
</dbReference>
<keyword evidence="3" id="KW-1185">Reference proteome</keyword>
<accession>A0ABP3GG19</accession>
<protein>
    <submittedName>
        <fullName evidence="2">DJ-1/PfpI family protein</fullName>
    </submittedName>
</protein>
<sequence>MLAQFVLFDGFDPLDVVGPFEVFSAAGMVTDQVSAELVAPDGPGEIRSGVPGVSLTAAASLNPDRADLIVVPGAAGSTPPPDRNDLTDEEREATVPAILGRTLTTGLPALLGKALAAPRTTVAAVCGGSLILSMAGLIEGRNAATHHQGLGMLGASGVNVIRARVVDDGDLVTSGGVTSGLDVGLYLLEREVGPKIALAVEELFEYERRGVVWRDLGPAPASA</sequence>
<dbReference type="RefSeq" id="WP_252798907.1">
    <property type="nucleotide sequence ID" value="NZ_BAAABM010000029.1"/>
</dbReference>
<dbReference type="PANTHER" id="PTHR43130:SF2">
    <property type="entry name" value="DJ-1_PFPI DOMAIN-CONTAINING PROTEIN"/>
    <property type="match status" value="1"/>
</dbReference>
<dbReference type="PANTHER" id="PTHR43130">
    <property type="entry name" value="ARAC-FAMILY TRANSCRIPTIONAL REGULATOR"/>
    <property type="match status" value="1"/>
</dbReference>
<dbReference type="Proteomes" id="UP001501822">
    <property type="component" value="Unassembled WGS sequence"/>
</dbReference>
<comment type="caution">
    <text evidence="2">The sequence shown here is derived from an EMBL/GenBank/DDBJ whole genome shotgun (WGS) entry which is preliminary data.</text>
</comment>
<organism evidence="2 3">
    <name type="scientific">Actinoallomurus spadix</name>
    <dbReference type="NCBI Taxonomy" id="79912"/>
    <lineage>
        <taxon>Bacteria</taxon>
        <taxon>Bacillati</taxon>
        <taxon>Actinomycetota</taxon>
        <taxon>Actinomycetes</taxon>
        <taxon>Streptosporangiales</taxon>
        <taxon>Thermomonosporaceae</taxon>
        <taxon>Actinoallomurus</taxon>
    </lineage>
</organism>